<feature type="binding site" evidence="10">
    <location>
        <position position="138"/>
    </location>
    <ligand>
        <name>L-glutamate</name>
        <dbReference type="ChEBI" id="CHEBI:29985"/>
    </ligand>
</feature>
<comment type="pathway">
    <text evidence="11">Sulfur metabolism; glutathione metabolism.</text>
</comment>
<dbReference type="AlphaFoldDB" id="A0A7K1L7U9"/>
<dbReference type="NCBIfam" id="TIGR00066">
    <property type="entry name" value="g_glut_trans"/>
    <property type="match status" value="1"/>
</dbReference>
<dbReference type="InterPro" id="IPR043137">
    <property type="entry name" value="GGT_ssub_C"/>
</dbReference>
<feature type="region of interest" description="Disordered" evidence="12">
    <location>
        <begin position="1"/>
        <end position="23"/>
    </location>
</feature>
<keyword evidence="11" id="KW-0317">Glutathione biosynthesis</keyword>
<evidence type="ECO:0000256" key="4">
    <source>
        <dbReference type="ARBA" id="ARBA00022679"/>
    </source>
</evidence>
<dbReference type="PANTHER" id="PTHR43199">
    <property type="entry name" value="GLUTATHIONE HYDROLASE"/>
    <property type="match status" value="1"/>
</dbReference>
<proteinExistence type="inferred from homology"/>
<evidence type="ECO:0000256" key="13">
    <source>
        <dbReference type="SAM" id="SignalP"/>
    </source>
</evidence>
<evidence type="ECO:0000256" key="7">
    <source>
        <dbReference type="ARBA" id="ARBA00023315"/>
    </source>
</evidence>
<feature type="compositionally biased region" description="Pro residues" evidence="12">
    <location>
        <begin position="487"/>
        <end position="499"/>
    </location>
</feature>
<feature type="binding site" evidence="10">
    <location>
        <position position="529"/>
    </location>
    <ligand>
        <name>L-glutamate</name>
        <dbReference type="ChEBI" id="CHEBI:29985"/>
    </ligand>
</feature>
<dbReference type="GO" id="GO:0006751">
    <property type="term" value="P:glutathione catabolic process"/>
    <property type="evidence" value="ECO:0007669"/>
    <property type="project" value="UniProtKB-UniRule"/>
</dbReference>
<evidence type="ECO:0000256" key="1">
    <source>
        <dbReference type="ARBA" id="ARBA00001049"/>
    </source>
</evidence>
<comment type="PTM">
    <text evidence="11">Cleaved by autocatalysis into a large and a small subunit.</text>
</comment>
<feature type="region of interest" description="Disordered" evidence="12">
    <location>
        <begin position="46"/>
        <end position="73"/>
    </location>
</feature>
<reference evidence="14 15" key="1">
    <citation type="submission" date="2019-11" db="EMBL/GenBank/DDBJ databases">
        <authorList>
            <person name="Cao P."/>
        </authorList>
    </citation>
    <scope>NUCLEOTIDE SEQUENCE [LARGE SCALE GENOMIC DNA]</scope>
    <source>
        <strain evidence="14 15">NEAU-AAG5</strain>
    </source>
</reference>
<dbReference type="Proteomes" id="UP000432015">
    <property type="component" value="Unassembled WGS sequence"/>
</dbReference>
<feature type="binding site" evidence="10">
    <location>
        <begin position="507"/>
        <end position="508"/>
    </location>
    <ligand>
        <name>L-glutamate</name>
        <dbReference type="ChEBI" id="CHEBI:29985"/>
    </ligand>
</feature>
<keyword evidence="5 11" id="KW-0378">Hydrolase</keyword>
<feature type="active site" description="Nucleophile" evidence="9">
    <location>
        <position position="440"/>
    </location>
</feature>
<dbReference type="InterPro" id="IPR029055">
    <property type="entry name" value="Ntn_hydrolases_N"/>
</dbReference>
<evidence type="ECO:0000256" key="6">
    <source>
        <dbReference type="ARBA" id="ARBA00023145"/>
    </source>
</evidence>
<evidence type="ECO:0000256" key="11">
    <source>
        <dbReference type="RuleBase" id="RU368036"/>
    </source>
</evidence>
<feature type="region of interest" description="Disordered" evidence="12">
    <location>
        <begin position="481"/>
        <end position="521"/>
    </location>
</feature>
<comment type="caution">
    <text evidence="14">The sequence shown here is derived from an EMBL/GenBank/DDBJ whole genome shotgun (WGS) entry which is preliminary data.</text>
</comment>
<dbReference type="PANTHER" id="PTHR43199:SF1">
    <property type="entry name" value="GLUTATHIONE HYDROLASE PROENZYME"/>
    <property type="match status" value="1"/>
</dbReference>
<comment type="catalytic activity">
    <reaction evidence="8 11">
        <text>an N-terminal (5-L-glutamyl)-[peptide] + an alpha-amino acid = 5-L-glutamyl amino acid + an N-terminal L-alpha-aminoacyl-[peptide]</text>
        <dbReference type="Rhea" id="RHEA:23904"/>
        <dbReference type="Rhea" id="RHEA-COMP:9780"/>
        <dbReference type="Rhea" id="RHEA-COMP:9795"/>
        <dbReference type="ChEBI" id="CHEBI:77644"/>
        <dbReference type="ChEBI" id="CHEBI:78597"/>
        <dbReference type="ChEBI" id="CHEBI:78599"/>
        <dbReference type="ChEBI" id="CHEBI:78608"/>
        <dbReference type="EC" id="2.3.2.2"/>
    </reaction>
</comment>
<dbReference type="GO" id="GO:0103068">
    <property type="term" value="F:leukotriene C4 gamma-glutamyl transferase activity"/>
    <property type="evidence" value="ECO:0007669"/>
    <property type="project" value="UniProtKB-EC"/>
</dbReference>
<evidence type="ECO:0000256" key="2">
    <source>
        <dbReference type="ARBA" id="ARBA00001089"/>
    </source>
</evidence>
<keyword evidence="15" id="KW-1185">Reference proteome</keyword>
<evidence type="ECO:0000313" key="15">
    <source>
        <dbReference type="Proteomes" id="UP000432015"/>
    </source>
</evidence>
<dbReference type="InterPro" id="IPR051792">
    <property type="entry name" value="GGT_bact"/>
</dbReference>
<evidence type="ECO:0000256" key="8">
    <source>
        <dbReference type="ARBA" id="ARBA00047417"/>
    </source>
</evidence>
<organism evidence="14 15">
    <name type="scientific">Actinomadura litoris</name>
    <dbReference type="NCBI Taxonomy" id="2678616"/>
    <lineage>
        <taxon>Bacteria</taxon>
        <taxon>Bacillati</taxon>
        <taxon>Actinomycetota</taxon>
        <taxon>Actinomycetes</taxon>
        <taxon>Streptosporangiales</taxon>
        <taxon>Thermomonosporaceae</taxon>
        <taxon>Actinomadura</taxon>
    </lineage>
</organism>
<comment type="subunit">
    <text evidence="11">This enzyme consists of two polypeptide chains, which are synthesized in precursor form from a single polypeptide.</text>
</comment>
<comment type="catalytic activity">
    <reaction evidence="1 11">
        <text>an S-substituted glutathione + H2O = an S-substituted L-cysteinylglycine + L-glutamate</text>
        <dbReference type="Rhea" id="RHEA:59468"/>
        <dbReference type="ChEBI" id="CHEBI:15377"/>
        <dbReference type="ChEBI" id="CHEBI:29985"/>
        <dbReference type="ChEBI" id="CHEBI:90779"/>
        <dbReference type="ChEBI" id="CHEBI:143103"/>
        <dbReference type="EC" id="3.4.19.13"/>
    </reaction>
</comment>
<evidence type="ECO:0000256" key="9">
    <source>
        <dbReference type="PIRSR" id="PIRSR600101-1"/>
    </source>
</evidence>
<evidence type="ECO:0000256" key="3">
    <source>
        <dbReference type="ARBA" id="ARBA00009381"/>
    </source>
</evidence>
<dbReference type="PRINTS" id="PR01210">
    <property type="entry name" value="GGTRANSPTASE"/>
</dbReference>
<dbReference type="EMBL" id="WOFH01000010">
    <property type="protein sequence ID" value="MUN40245.1"/>
    <property type="molecule type" value="Genomic_DNA"/>
</dbReference>
<feature type="signal peptide" evidence="13">
    <location>
        <begin position="1"/>
        <end position="48"/>
    </location>
</feature>
<keyword evidence="4 11" id="KW-0808">Transferase</keyword>
<sequence length="634" mass="66637">MGGTVGAPRSPGGSVSRSPSSSNALRRSAAVAALAVAASLVVPATAGAAPASPPHTPPDESAKQPVATGYGGAVSTVDPDASAAALEVLRRGGNAMDAAVAASATLGVTEPYVAAIGGGGYLTYYDARTRRVHAFDGRETAPRTMRADSFLDPATGKAIPFDEAVTSGLSVGVPGTLAQWDLALRRFGTRDLRTLLKPAIRTAEHGFVVDQEFRDQTAANEARFRDIVPTRELFLPGGRLPEVGSVFRNPDLARTYRELGRRGPRWMYGGGLGDEVARTAARPPVDPAAGRKVRPGLMRRGDLRAYRAQRREPTHVAYRGLDVYGEPPSSSGGSTVGEALNILGNFRLDAKDPATALHYYLEASKLAYADRGRYVGDPSQVDVPLDELLSSGFARERACLIRPDRAAVAPVAPGSPDGRYDPCVPPGTQTRALAYEGPQTTHLVVADKWGNVVAYNVTLEQFGGSGITVPGRGFLLNNELTDFSMQPPAPGSPPDPNLPGPHKRPRSSMAPTIALKDGRPKLAVGTPGGSTIITTVLQILVNRIDLGMDLPQALAAPRATQRNTPQVFAEPAFISAYGRALAARGHRIEPFPGPPREVIGAATALEFLRPGLVQAVAEPVRRGGGSAMVLTPAR</sequence>
<dbReference type="GO" id="GO:0036374">
    <property type="term" value="F:glutathione hydrolase activity"/>
    <property type="evidence" value="ECO:0007669"/>
    <property type="project" value="UniProtKB-UniRule"/>
</dbReference>
<keyword evidence="6 11" id="KW-0865">Zymogen</keyword>
<dbReference type="InterPro" id="IPR000101">
    <property type="entry name" value="GGT_peptidase"/>
</dbReference>
<protein>
    <recommendedName>
        <fullName evidence="11">Glutathione hydrolase proenzyme</fullName>
        <ecNumber evidence="11">2.3.2.2</ecNumber>
        <ecNumber evidence="11">3.4.19.13</ecNumber>
    </recommendedName>
    <component>
        <recommendedName>
            <fullName evidence="11">Glutathione hydrolase large chain</fullName>
        </recommendedName>
    </component>
    <component>
        <recommendedName>
            <fullName evidence="11">Glutathione hydrolase small chain</fullName>
        </recommendedName>
    </component>
</protein>
<feature type="binding site" evidence="10">
    <location>
        <position position="482"/>
    </location>
    <ligand>
        <name>L-glutamate</name>
        <dbReference type="ChEBI" id="CHEBI:29985"/>
    </ligand>
</feature>
<keyword evidence="7 11" id="KW-0012">Acyltransferase</keyword>
<dbReference type="SUPFAM" id="SSF56235">
    <property type="entry name" value="N-terminal nucleophile aminohydrolases (Ntn hydrolases)"/>
    <property type="match status" value="1"/>
</dbReference>
<dbReference type="InterPro" id="IPR043138">
    <property type="entry name" value="GGT_lsub"/>
</dbReference>
<name>A0A7K1L7U9_9ACTN</name>
<dbReference type="Pfam" id="PF01019">
    <property type="entry name" value="G_glu_transpept"/>
    <property type="match status" value="1"/>
</dbReference>
<evidence type="ECO:0000313" key="14">
    <source>
        <dbReference type="EMBL" id="MUN40245.1"/>
    </source>
</evidence>
<comment type="catalytic activity">
    <reaction evidence="2 11">
        <text>glutathione + H2O = L-cysteinylglycine + L-glutamate</text>
        <dbReference type="Rhea" id="RHEA:28807"/>
        <dbReference type="ChEBI" id="CHEBI:15377"/>
        <dbReference type="ChEBI" id="CHEBI:29985"/>
        <dbReference type="ChEBI" id="CHEBI:57925"/>
        <dbReference type="ChEBI" id="CHEBI:61694"/>
        <dbReference type="EC" id="3.4.19.13"/>
    </reaction>
</comment>
<feature type="chain" id="PRO_5029742405" description="Glutathione hydrolase proenzyme" evidence="13">
    <location>
        <begin position="49"/>
        <end position="634"/>
    </location>
</feature>
<evidence type="ECO:0000256" key="12">
    <source>
        <dbReference type="SAM" id="MobiDB-lite"/>
    </source>
</evidence>
<dbReference type="Gene3D" id="3.60.20.40">
    <property type="match status" value="1"/>
</dbReference>
<comment type="similarity">
    <text evidence="3 11">Belongs to the gamma-glutamyltransferase family.</text>
</comment>
<accession>A0A7K1L7U9</accession>
<dbReference type="EC" id="3.4.19.13" evidence="11"/>
<evidence type="ECO:0000256" key="5">
    <source>
        <dbReference type="ARBA" id="ARBA00022801"/>
    </source>
</evidence>
<evidence type="ECO:0000256" key="10">
    <source>
        <dbReference type="PIRSR" id="PIRSR600101-2"/>
    </source>
</evidence>
<dbReference type="UniPathway" id="UPA00204"/>
<keyword evidence="13" id="KW-0732">Signal</keyword>
<dbReference type="GO" id="GO:0006750">
    <property type="term" value="P:glutathione biosynthetic process"/>
    <property type="evidence" value="ECO:0007669"/>
    <property type="project" value="UniProtKB-KW"/>
</dbReference>
<dbReference type="Gene3D" id="1.10.246.130">
    <property type="match status" value="1"/>
</dbReference>
<dbReference type="EC" id="2.3.2.2" evidence="11"/>
<gene>
    <name evidence="14" type="primary">ggt</name>
    <name evidence="14" type="ORF">GNZ18_27140</name>
</gene>